<accession>A0A5M4AY60</accession>
<dbReference type="PROSITE" id="PS51257">
    <property type="entry name" value="PROKAR_LIPOPROTEIN"/>
    <property type="match status" value="1"/>
</dbReference>
<dbReference type="EMBL" id="BLAX01000001">
    <property type="protein sequence ID" value="GET32516.1"/>
    <property type="molecule type" value="Genomic_DNA"/>
</dbReference>
<feature type="coiled-coil region" evidence="1">
    <location>
        <begin position="81"/>
        <end position="217"/>
    </location>
</feature>
<organism evidence="2 3">
    <name type="scientific">Prolixibacter bellariivorans</name>
    <dbReference type="NCBI Taxonomy" id="314319"/>
    <lineage>
        <taxon>Bacteria</taxon>
        <taxon>Pseudomonadati</taxon>
        <taxon>Bacteroidota</taxon>
        <taxon>Bacteroidia</taxon>
        <taxon>Marinilabiliales</taxon>
        <taxon>Prolixibacteraceae</taxon>
        <taxon>Prolixibacter</taxon>
    </lineage>
</organism>
<proteinExistence type="predicted"/>
<dbReference type="RefSeq" id="WP_025865133.1">
    <property type="nucleotide sequence ID" value="NZ_BLAX01000001.1"/>
</dbReference>
<comment type="caution">
    <text evidence="2">The sequence shown here is derived from an EMBL/GenBank/DDBJ whole genome shotgun (WGS) entry which is preliminary data.</text>
</comment>
<dbReference type="Gene3D" id="1.10.287.1490">
    <property type="match status" value="1"/>
</dbReference>
<dbReference type="AlphaFoldDB" id="A0A5M4AY60"/>
<evidence type="ECO:0000313" key="2">
    <source>
        <dbReference type="EMBL" id="GET32516.1"/>
    </source>
</evidence>
<gene>
    <name evidence="2" type="ORF">PbJCM13498_13790</name>
</gene>
<dbReference type="Proteomes" id="UP000391834">
    <property type="component" value="Unassembled WGS sequence"/>
</dbReference>
<keyword evidence="1" id="KW-0175">Coiled coil</keyword>
<evidence type="ECO:0000256" key="1">
    <source>
        <dbReference type="SAM" id="Coils"/>
    </source>
</evidence>
<reference evidence="2 3" key="1">
    <citation type="submission" date="2019-10" db="EMBL/GenBank/DDBJ databases">
        <title>Prolixibacter strains distinguished by the presence of nitrate reductase genes were adept at nitrate-dependent anaerobic corrosion of metallic iron and carbon steel.</title>
        <authorList>
            <person name="Iino T."/>
            <person name="Shono N."/>
            <person name="Ito K."/>
            <person name="Nakamura R."/>
            <person name="Sueoka K."/>
            <person name="Harayama S."/>
            <person name="Ohkuma M."/>
        </authorList>
    </citation>
    <scope>NUCLEOTIDE SEQUENCE [LARGE SCALE GENOMIC DNA]</scope>
    <source>
        <strain evidence="2 3">JCM 13498</strain>
    </source>
</reference>
<protein>
    <submittedName>
        <fullName evidence="2">Uncharacterized protein</fullName>
    </submittedName>
</protein>
<keyword evidence="3" id="KW-1185">Reference proteome</keyword>
<sequence>MKYRQLLPLFSLIAVLLLGQSCVSKKKYLEMEQGKIRASRRVVALTTTVDSLNHLTTNIRSEFNKMQNELRQSNAVKDTYIDSLNLKINNLSSNVAKTNADMSDKIYAFETEKRQLKAAIEQRDQQINDLNSQIKAGESKIKELNKELGDLRFDISKQKDATQAKVNRIEVIQNQLNETKAELKKAQSEMASMQSEMDKKDAELKKLHNNVKLLKSELTK</sequence>
<name>A0A5M4AY60_9BACT</name>
<dbReference type="OrthoDB" id="1119680at2"/>
<evidence type="ECO:0000313" key="3">
    <source>
        <dbReference type="Proteomes" id="UP000391834"/>
    </source>
</evidence>